<accession>A0ABT7XQ60</accession>
<gene>
    <name evidence="6" type="ORF">QU481_13660</name>
</gene>
<feature type="region of interest" description="Disordered" evidence="5">
    <location>
        <begin position="1"/>
        <end position="23"/>
    </location>
</feature>
<protein>
    <submittedName>
        <fullName evidence="6">Neutral zinc metallopeptidase</fullName>
    </submittedName>
</protein>
<evidence type="ECO:0000256" key="5">
    <source>
        <dbReference type="SAM" id="MobiDB-lite"/>
    </source>
</evidence>
<comment type="subcellular location">
    <subcellularLocation>
        <location evidence="1">Membrane</location>
        <topology evidence="1">Single-pass membrane protein</topology>
    </subcellularLocation>
</comment>
<dbReference type="PANTHER" id="PTHR30168:SF0">
    <property type="entry name" value="INNER MEMBRANE PROTEIN"/>
    <property type="match status" value="1"/>
</dbReference>
<keyword evidence="2" id="KW-0812">Transmembrane</keyword>
<dbReference type="InterPro" id="IPR007343">
    <property type="entry name" value="Uncharacterised_pept_Zn_put"/>
</dbReference>
<evidence type="ECO:0000256" key="2">
    <source>
        <dbReference type="ARBA" id="ARBA00022692"/>
    </source>
</evidence>
<evidence type="ECO:0000256" key="4">
    <source>
        <dbReference type="ARBA" id="ARBA00023136"/>
    </source>
</evidence>
<feature type="compositionally biased region" description="Basic and acidic residues" evidence="5">
    <location>
        <begin position="1"/>
        <end position="17"/>
    </location>
</feature>
<keyword evidence="4" id="KW-0472">Membrane</keyword>
<evidence type="ECO:0000313" key="7">
    <source>
        <dbReference type="Proteomes" id="UP001168540"/>
    </source>
</evidence>
<comment type="caution">
    <text evidence="6">The sequence shown here is derived from an EMBL/GenBank/DDBJ whole genome shotgun (WGS) entry which is preliminary data.</text>
</comment>
<evidence type="ECO:0000313" key="6">
    <source>
        <dbReference type="EMBL" id="MDN0075933.1"/>
    </source>
</evidence>
<reference evidence="6" key="1">
    <citation type="submission" date="2023-06" db="EMBL/GenBank/DDBJ databases">
        <authorList>
            <person name="Zhang S."/>
        </authorList>
    </citation>
    <scope>NUCLEOTIDE SEQUENCE</scope>
    <source>
        <strain evidence="6">SG2303</strain>
    </source>
</reference>
<organism evidence="6 7">
    <name type="scientific">Crenobacter oryzisoli</name>
    <dbReference type="NCBI Taxonomy" id="3056844"/>
    <lineage>
        <taxon>Bacteria</taxon>
        <taxon>Pseudomonadati</taxon>
        <taxon>Pseudomonadota</taxon>
        <taxon>Betaproteobacteria</taxon>
        <taxon>Neisseriales</taxon>
        <taxon>Neisseriaceae</taxon>
        <taxon>Crenobacter</taxon>
    </lineage>
</organism>
<name>A0ABT7XQ60_9NEIS</name>
<dbReference type="RefSeq" id="WP_289830576.1">
    <property type="nucleotide sequence ID" value="NZ_JAUEDK010000023.1"/>
</dbReference>
<keyword evidence="7" id="KW-1185">Reference proteome</keyword>
<keyword evidence="3" id="KW-1133">Transmembrane helix</keyword>
<dbReference type="Pfam" id="PF04228">
    <property type="entry name" value="Zn_peptidase"/>
    <property type="match status" value="1"/>
</dbReference>
<dbReference type="EMBL" id="JAUEDK010000023">
    <property type="protein sequence ID" value="MDN0075933.1"/>
    <property type="molecule type" value="Genomic_DNA"/>
</dbReference>
<dbReference type="PANTHER" id="PTHR30168">
    <property type="entry name" value="PUTATIVE MEMBRANE PROTEIN YPFJ"/>
    <property type="match status" value="1"/>
</dbReference>
<dbReference type="Proteomes" id="UP001168540">
    <property type="component" value="Unassembled WGS sequence"/>
</dbReference>
<evidence type="ECO:0000256" key="1">
    <source>
        <dbReference type="ARBA" id="ARBA00004167"/>
    </source>
</evidence>
<proteinExistence type="predicted"/>
<sequence>MRWDDMRRSDNVEDRRSHGGVRLGGELGAWRHHRGGRDQPVAWQEFDHRPRALHRPAFFDEFSGRFGTPGDFTRGCLIGHHVQTLFGVSQQVDATGRGPVAALPQCAIGDDSLQQEAQGREEPDSFTHGSTAQRLKWFSTGLQTGRIDSCNTFTTTSL</sequence>
<evidence type="ECO:0000256" key="3">
    <source>
        <dbReference type="ARBA" id="ARBA00022989"/>
    </source>
</evidence>